<dbReference type="EMBL" id="VXPY01000013">
    <property type="protein sequence ID" value="MYD89050.1"/>
    <property type="molecule type" value="Genomic_DNA"/>
</dbReference>
<dbReference type="InterPro" id="IPR012296">
    <property type="entry name" value="Nuclease_put_TT1808"/>
</dbReference>
<dbReference type="SUPFAM" id="SSF52980">
    <property type="entry name" value="Restriction endonuclease-like"/>
    <property type="match status" value="1"/>
</dbReference>
<protein>
    <submittedName>
        <fullName evidence="2">Uma2 family endonuclease</fullName>
    </submittedName>
</protein>
<organism evidence="2">
    <name type="scientific">Caldilineaceae bacterium SB0662_bin_9</name>
    <dbReference type="NCBI Taxonomy" id="2605258"/>
    <lineage>
        <taxon>Bacteria</taxon>
        <taxon>Bacillati</taxon>
        <taxon>Chloroflexota</taxon>
        <taxon>Caldilineae</taxon>
        <taxon>Caldilineales</taxon>
        <taxon>Caldilineaceae</taxon>
    </lineage>
</organism>
<dbReference type="AlphaFoldDB" id="A0A6B1DNG6"/>
<feature type="domain" description="Putative restriction endonuclease" evidence="1">
    <location>
        <begin position="7"/>
        <end position="83"/>
    </location>
</feature>
<dbReference type="InterPro" id="IPR011335">
    <property type="entry name" value="Restrct_endonuc-II-like"/>
</dbReference>
<reference evidence="2" key="1">
    <citation type="submission" date="2019-09" db="EMBL/GenBank/DDBJ databases">
        <title>Characterisation of the sponge microbiome using genome-centric metagenomics.</title>
        <authorList>
            <person name="Engelberts J.P."/>
            <person name="Robbins S.J."/>
            <person name="De Goeij J.M."/>
            <person name="Aranda M."/>
            <person name="Bell S.C."/>
            <person name="Webster N.S."/>
        </authorList>
    </citation>
    <scope>NUCLEOTIDE SEQUENCE</scope>
    <source>
        <strain evidence="2">SB0662_bin_9</strain>
    </source>
</reference>
<sequence length="95" mass="10412">MGQCTFRPIPCRASRDCAPDILIAFDANPEACARRNAYIFAEQGPPDFVLKVASRSTGHIDVQGKPADYAAPGIPEYWRFDETGESHGARLTGDR</sequence>
<evidence type="ECO:0000313" key="2">
    <source>
        <dbReference type="EMBL" id="MYD89050.1"/>
    </source>
</evidence>
<accession>A0A6B1DNG6</accession>
<proteinExistence type="predicted"/>
<keyword evidence="2" id="KW-0255">Endonuclease</keyword>
<dbReference type="Pfam" id="PF05685">
    <property type="entry name" value="Uma2"/>
    <property type="match status" value="1"/>
</dbReference>
<dbReference type="Gene3D" id="3.90.1570.10">
    <property type="entry name" value="tt1808, chain A"/>
    <property type="match status" value="1"/>
</dbReference>
<name>A0A6B1DNG6_9CHLR</name>
<dbReference type="CDD" id="cd06260">
    <property type="entry name" value="DUF820-like"/>
    <property type="match status" value="1"/>
</dbReference>
<keyword evidence="2" id="KW-0540">Nuclease</keyword>
<evidence type="ECO:0000259" key="1">
    <source>
        <dbReference type="Pfam" id="PF05685"/>
    </source>
</evidence>
<dbReference type="InterPro" id="IPR008538">
    <property type="entry name" value="Uma2"/>
</dbReference>
<gene>
    <name evidence="2" type="ORF">F4Y08_01755</name>
</gene>
<dbReference type="GO" id="GO:0004519">
    <property type="term" value="F:endonuclease activity"/>
    <property type="evidence" value="ECO:0007669"/>
    <property type="project" value="UniProtKB-KW"/>
</dbReference>
<keyword evidence="2" id="KW-0378">Hydrolase</keyword>
<comment type="caution">
    <text evidence="2">The sequence shown here is derived from an EMBL/GenBank/DDBJ whole genome shotgun (WGS) entry which is preliminary data.</text>
</comment>